<keyword evidence="2" id="KW-1185">Reference proteome</keyword>
<dbReference type="InParanoid" id="B9RL77"/>
<dbReference type="EMBL" id="EQ973787">
    <property type="protein sequence ID" value="EEF47896.1"/>
    <property type="molecule type" value="Genomic_DNA"/>
</dbReference>
<protein>
    <submittedName>
        <fullName evidence="1">Uncharacterized protein</fullName>
    </submittedName>
</protein>
<accession>B9RL77</accession>
<reference evidence="2" key="1">
    <citation type="journal article" date="2010" name="Nat. Biotechnol.">
        <title>Draft genome sequence of the oilseed species Ricinus communis.</title>
        <authorList>
            <person name="Chan A.P."/>
            <person name="Crabtree J."/>
            <person name="Zhao Q."/>
            <person name="Lorenzi H."/>
            <person name="Orvis J."/>
            <person name="Puiu D."/>
            <person name="Melake-Berhan A."/>
            <person name="Jones K.M."/>
            <person name="Redman J."/>
            <person name="Chen G."/>
            <person name="Cahoon E.B."/>
            <person name="Gedil M."/>
            <person name="Stanke M."/>
            <person name="Haas B.J."/>
            <person name="Wortman J.R."/>
            <person name="Fraser-Liggett C.M."/>
            <person name="Ravel J."/>
            <person name="Rabinowicz P.D."/>
        </authorList>
    </citation>
    <scope>NUCLEOTIDE SEQUENCE [LARGE SCALE GENOMIC DNA]</scope>
    <source>
        <strain evidence="2">cv. Hale</strain>
    </source>
</reference>
<dbReference type="AlphaFoldDB" id="B9RL77"/>
<organism evidence="1 2">
    <name type="scientific">Ricinus communis</name>
    <name type="common">Castor bean</name>
    <dbReference type="NCBI Taxonomy" id="3988"/>
    <lineage>
        <taxon>Eukaryota</taxon>
        <taxon>Viridiplantae</taxon>
        <taxon>Streptophyta</taxon>
        <taxon>Embryophyta</taxon>
        <taxon>Tracheophyta</taxon>
        <taxon>Spermatophyta</taxon>
        <taxon>Magnoliopsida</taxon>
        <taxon>eudicotyledons</taxon>
        <taxon>Gunneridae</taxon>
        <taxon>Pentapetalae</taxon>
        <taxon>rosids</taxon>
        <taxon>fabids</taxon>
        <taxon>Malpighiales</taxon>
        <taxon>Euphorbiaceae</taxon>
        <taxon>Acalyphoideae</taxon>
        <taxon>Acalypheae</taxon>
        <taxon>Ricinus</taxon>
    </lineage>
</organism>
<dbReference type="Proteomes" id="UP000008311">
    <property type="component" value="Unassembled WGS sequence"/>
</dbReference>
<proteinExistence type="predicted"/>
<evidence type="ECO:0000313" key="1">
    <source>
        <dbReference type="EMBL" id="EEF47896.1"/>
    </source>
</evidence>
<sequence>MEEIEALRKQIGSLSAAVTKADQEAKCCRFSRNVYRLKLNGSFMTICIC</sequence>
<name>B9RL77_RICCO</name>
<evidence type="ECO:0000313" key="2">
    <source>
        <dbReference type="Proteomes" id="UP000008311"/>
    </source>
</evidence>
<gene>
    <name evidence="1" type="ORF">RCOM_1668050</name>
</gene>